<evidence type="ECO:0000256" key="1">
    <source>
        <dbReference type="SAM" id="MobiDB-lite"/>
    </source>
</evidence>
<feature type="compositionally biased region" description="Low complexity" evidence="1">
    <location>
        <begin position="105"/>
        <end position="114"/>
    </location>
</feature>
<feature type="compositionally biased region" description="Basic and acidic residues" evidence="1">
    <location>
        <begin position="87"/>
        <end position="99"/>
    </location>
</feature>
<gene>
    <name evidence="2" type="ORF">HPP92_023237</name>
</gene>
<dbReference type="Proteomes" id="UP000636800">
    <property type="component" value="Chromosome 12"/>
</dbReference>
<proteinExistence type="predicted"/>
<reference evidence="2 3" key="1">
    <citation type="journal article" date="2020" name="Nat. Food">
        <title>A phased Vanilla planifolia genome enables genetic improvement of flavour and production.</title>
        <authorList>
            <person name="Hasing T."/>
            <person name="Tang H."/>
            <person name="Brym M."/>
            <person name="Khazi F."/>
            <person name="Huang T."/>
            <person name="Chambers A.H."/>
        </authorList>
    </citation>
    <scope>NUCLEOTIDE SEQUENCE [LARGE SCALE GENOMIC DNA]</scope>
    <source>
        <tissue evidence="2">Leaf</tissue>
    </source>
</reference>
<sequence>MPRRINSSLSLQRIQVTQVSATVKRFTAGGIDDVIMDHTTATYTHIVIAPPWQTIASSPKRVTSSPRHYILAISSSLSPQIRRPVTRKTDGVVDQRRTVTADGEPSSPSSSSSGVRRRSAVAGCLWTAVEETPPVIVGAAGVLHGPVVKRLLQGLGESGDVGDRRGRRGGGHEGGT</sequence>
<feature type="region of interest" description="Disordered" evidence="1">
    <location>
        <begin position="85"/>
        <end position="117"/>
    </location>
</feature>
<comment type="caution">
    <text evidence="2">The sequence shown here is derived from an EMBL/GenBank/DDBJ whole genome shotgun (WGS) entry which is preliminary data.</text>
</comment>
<evidence type="ECO:0000313" key="3">
    <source>
        <dbReference type="Proteomes" id="UP000636800"/>
    </source>
</evidence>
<dbReference type="EMBL" id="JADCNL010000012">
    <property type="protein sequence ID" value="KAG0458080.1"/>
    <property type="molecule type" value="Genomic_DNA"/>
</dbReference>
<keyword evidence="3" id="KW-1185">Reference proteome</keyword>
<evidence type="ECO:0000313" key="2">
    <source>
        <dbReference type="EMBL" id="KAG0458080.1"/>
    </source>
</evidence>
<name>A0A835UEE4_VANPL</name>
<organism evidence="2 3">
    <name type="scientific">Vanilla planifolia</name>
    <name type="common">Vanilla</name>
    <dbReference type="NCBI Taxonomy" id="51239"/>
    <lineage>
        <taxon>Eukaryota</taxon>
        <taxon>Viridiplantae</taxon>
        <taxon>Streptophyta</taxon>
        <taxon>Embryophyta</taxon>
        <taxon>Tracheophyta</taxon>
        <taxon>Spermatophyta</taxon>
        <taxon>Magnoliopsida</taxon>
        <taxon>Liliopsida</taxon>
        <taxon>Asparagales</taxon>
        <taxon>Orchidaceae</taxon>
        <taxon>Vanilloideae</taxon>
        <taxon>Vanilleae</taxon>
        <taxon>Vanilla</taxon>
    </lineage>
</organism>
<feature type="region of interest" description="Disordered" evidence="1">
    <location>
        <begin position="156"/>
        <end position="176"/>
    </location>
</feature>
<protein>
    <submittedName>
        <fullName evidence="2">Uncharacterized protein</fullName>
    </submittedName>
</protein>
<accession>A0A835UEE4</accession>
<dbReference type="AlphaFoldDB" id="A0A835UEE4"/>
<dbReference type="OrthoDB" id="10255522at2759"/>